<organism evidence="1 2">
    <name type="scientific">Botryotinia calthae</name>
    <dbReference type="NCBI Taxonomy" id="38488"/>
    <lineage>
        <taxon>Eukaryota</taxon>
        <taxon>Fungi</taxon>
        <taxon>Dikarya</taxon>
        <taxon>Ascomycota</taxon>
        <taxon>Pezizomycotina</taxon>
        <taxon>Leotiomycetes</taxon>
        <taxon>Helotiales</taxon>
        <taxon>Sclerotiniaceae</taxon>
        <taxon>Botryotinia</taxon>
    </lineage>
</organism>
<dbReference type="EMBL" id="PHWZ01000437">
    <property type="protein sequence ID" value="TEY40322.1"/>
    <property type="molecule type" value="Genomic_DNA"/>
</dbReference>
<reference evidence="1 2" key="1">
    <citation type="submission" date="2017-11" db="EMBL/GenBank/DDBJ databases">
        <title>Comparative genomics of Botrytis spp.</title>
        <authorList>
            <person name="Valero-Jimenez C.A."/>
            <person name="Tapia P."/>
            <person name="Veloso J."/>
            <person name="Silva-Moreno E."/>
            <person name="Staats M."/>
            <person name="Valdes J.H."/>
            <person name="Van Kan J.A.L."/>
        </authorList>
    </citation>
    <scope>NUCLEOTIDE SEQUENCE [LARGE SCALE GENOMIC DNA]</scope>
    <source>
        <strain evidence="1 2">MUCL2830</strain>
    </source>
</reference>
<name>A0A4Y8CNL2_9HELO</name>
<dbReference type="Proteomes" id="UP000297299">
    <property type="component" value="Unassembled WGS sequence"/>
</dbReference>
<comment type="caution">
    <text evidence="1">The sequence shown here is derived from an EMBL/GenBank/DDBJ whole genome shotgun (WGS) entry which is preliminary data.</text>
</comment>
<sequence>MSILQLLNLDPITAIDTEESSGTRYLESIHKPPYIKNLMLNLFQASGSQHGIKEISGFCGPNNLQERKGTNINNEPGIGESYGYSEQSRSHNERKEYLGCAYDSAGLGLLKMGL</sequence>
<evidence type="ECO:0000313" key="1">
    <source>
        <dbReference type="EMBL" id="TEY40322.1"/>
    </source>
</evidence>
<keyword evidence="2" id="KW-1185">Reference proteome</keyword>
<dbReference type="AlphaFoldDB" id="A0A4Y8CNL2"/>
<protein>
    <submittedName>
        <fullName evidence="1">Uncharacterized protein</fullName>
    </submittedName>
</protein>
<evidence type="ECO:0000313" key="2">
    <source>
        <dbReference type="Proteomes" id="UP000297299"/>
    </source>
</evidence>
<gene>
    <name evidence="1" type="ORF">BOTCAL_0438g00010</name>
</gene>
<proteinExistence type="predicted"/>
<accession>A0A4Y8CNL2</accession>